<gene>
    <name evidence="2" type="ORF">UFOVP117_78</name>
</gene>
<proteinExistence type="predicted"/>
<evidence type="ECO:0000313" key="2">
    <source>
        <dbReference type="EMBL" id="CAB4129719.1"/>
    </source>
</evidence>
<dbReference type="EMBL" id="LR796235">
    <property type="protein sequence ID" value="CAB4129719.1"/>
    <property type="molecule type" value="Genomic_DNA"/>
</dbReference>
<reference evidence="2" key="1">
    <citation type="submission" date="2020-04" db="EMBL/GenBank/DDBJ databases">
        <authorList>
            <person name="Chiriac C."/>
            <person name="Salcher M."/>
            <person name="Ghai R."/>
            <person name="Kavagutti S V."/>
        </authorList>
    </citation>
    <scope>NUCLEOTIDE SEQUENCE</scope>
</reference>
<protein>
    <submittedName>
        <fullName evidence="2">Uncharacterized protein</fullName>
    </submittedName>
</protein>
<sequence>MEQKNSLTIELTKQDIEDFKLFCKLNEITDTDGFVKLCFRKGYYIERYGLLNQGNLPDIIEREFEKEVIVEDNSKIEELQNEIYILKGKLDDKKEVECGKLQETLFELNRQLSDKNNAIKEMTRKVNELEDMTKTSYAFYLQNSNLTNRI</sequence>
<keyword evidence="1" id="KW-0175">Coiled coil</keyword>
<name>A0A6J5LDD5_9CAUD</name>
<accession>A0A6J5LDD5</accession>
<evidence type="ECO:0000256" key="1">
    <source>
        <dbReference type="SAM" id="Coils"/>
    </source>
</evidence>
<feature type="coiled-coil region" evidence="1">
    <location>
        <begin position="62"/>
        <end position="132"/>
    </location>
</feature>
<organism evidence="2">
    <name type="scientific">uncultured Caudovirales phage</name>
    <dbReference type="NCBI Taxonomy" id="2100421"/>
    <lineage>
        <taxon>Viruses</taxon>
        <taxon>Duplodnaviria</taxon>
        <taxon>Heunggongvirae</taxon>
        <taxon>Uroviricota</taxon>
        <taxon>Caudoviricetes</taxon>
        <taxon>Peduoviridae</taxon>
        <taxon>Maltschvirus</taxon>
        <taxon>Maltschvirus maltsch</taxon>
    </lineage>
</organism>